<dbReference type="RefSeq" id="WP_003772058.1">
    <property type="nucleotide sequence ID" value="NZ_CALIXL010000029.1"/>
</dbReference>
<evidence type="ECO:0000313" key="2">
    <source>
        <dbReference type="Proteomes" id="UP000254927"/>
    </source>
</evidence>
<dbReference type="GeneID" id="93352184"/>
<name>A0A378U0L6_NEIEL</name>
<dbReference type="AlphaFoldDB" id="A0A378U0L6"/>
<accession>A0A378U0L6</accession>
<dbReference type="Proteomes" id="UP000254927">
    <property type="component" value="Unassembled WGS sequence"/>
</dbReference>
<organism evidence="1 2">
    <name type="scientific">Neisseria elongata</name>
    <dbReference type="NCBI Taxonomy" id="495"/>
    <lineage>
        <taxon>Bacteria</taxon>
        <taxon>Pseudomonadati</taxon>
        <taxon>Pseudomonadota</taxon>
        <taxon>Betaproteobacteria</taxon>
        <taxon>Neisseriales</taxon>
        <taxon>Neisseriaceae</taxon>
        <taxon>Neisseria</taxon>
    </lineage>
</organism>
<gene>
    <name evidence="1" type="ORF">NCTC10660_01200</name>
</gene>
<evidence type="ECO:0008006" key="3">
    <source>
        <dbReference type="Google" id="ProtNLM"/>
    </source>
</evidence>
<reference evidence="1 2" key="1">
    <citation type="submission" date="2018-06" db="EMBL/GenBank/DDBJ databases">
        <authorList>
            <consortium name="Pathogen Informatics"/>
            <person name="Doyle S."/>
        </authorList>
    </citation>
    <scope>NUCLEOTIDE SEQUENCE [LARGE SCALE GENOMIC DNA]</scope>
    <source>
        <strain evidence="1 2">NCTC10660</strain>
    </source>
</reference>
<sequence length="43" mass="4754">MKVSVFVIAAAVFGGMYFVKNHVDTSAFNKDHLLKPTVQSAQR</sequence>
<dbReference type="EMBL" id="UGQW01000002">
    <property type="protein sequence ID" value="STZ67713.1"/>
    <property type="molecule type" value="Genomic_DNA"/>
</dbReference>
<protein>
    <recommendedName>
        <fullName evidence="3">Cell surface protein</fullName>
    </recommendedName>
</protein>
<evidence type="ECO:0000313" key="1">
    <source>
        <dbReference type="EMBL" id="STZ67713.1"/>
    </source>
</evidence>
<proteinExistence type="predicted"/>